<dbReference type="Pfam" id="PF14024">
    <property type="entry name" value="DUF4240"/>
    <property type="match status" value="1"/>
</dbReference>
<accession>A0A4Z0GFH2</accession>
<dbReference type="Proteomes" id="UP000297948">
    <property type="component" value="Unassembled WGS sequence"/>
</dbReference>
<gene>
    <name evidence="2" type="ORF">E4099_26165</name>
</gene>
<evidence type="ECO:0000313" key="2">
    <source>
        <dbReference type="EMBL" id="TGA94485.1"/>
    </source>
</evidence>
<comment type="caution">
    <text evidence="2">The sequence shown here is derived from an EMBL/GenBank/DDBJ whole genome shotgun (WGS) entry which is preliminary data.</text>
</comment>
<reference evidence="2 3" key="1">
    <citation type="submission" date="2019-03" db="EMBL/GenBank/DDBJ databases">
        <authorList>
            <person name="Gonzalez-Pimentel J.L."/>
        </authorList>
    </citation>
    <scope>NUCLEOTIDE SEQUENCE [LARGE SCALE GENOMIC DNA]</scope>
    <source>
        <strain evidence="2 3">JCM 31289</strain>
    </source>
</reference>
<dbReference type="EMBL" id="SRID01000345">
    <property type="protein sequence ID" value="TGA94485.1"/>
    <property type="molecule type" value="Genomic_DNA"/>
</dbReference>
<dbReference type="OrthoDB" id="6200718at2"/>
<organism evidence="2 3">
    <name type="scientific">Streptomyces palmae</name>
    <dbReference type="NCBI Taxonomy" id="1701085"/>
    <lineage>
        <taxon>Bacteria</taxon>
        <taxon>Bacillati</taxon>
        <taxon>Actinomycetota</taxon>
        <taxon>Actinomycetes</taxon>
        <taxon>Kitasatosporales</taxon>
        <taxon>Streptomycetaceae</taxon>
        <taxon>Streptomyces</taxon>
    </lineage>
</organism>
<dbReference type="InterPro" id="IPR025334">
    <property type="entry name" value="DUF4240"/>
</dbReference>
<protein>
    <submittedName>
        <fullName evidence="2">DUF4240 domain-containing protein</fullName>
    </submittedName>
</protein>
<evidence type="ECO:0000259" key="1">
    <source>
        <dbReference type="Pfam" id="PF14024"/>
    </source>
</evidence>
<name>A0A4Z0GFH2_9ACTN</name>
<evidence type="ECO:0000313" key="3">
    <source>
        <dbReference type="Proteomes" id="UP000297948"/>
    </source>
</evidence>
<keyword evidence="3" id="KW-1185">Reference proteome</keyword>
<dbReference type="RefSeq" id="WP_135341586.1">
    <property type="nucleotide sequence ID" value="NZ_JBHLTX010000005.1"/>
</dbReference>
<feature type="domain" description="DUF4240" evidence="1">
    <location>
        <begin position="1"/>
        <end position="128"/>
    </location>
</feature>
<proteinExistence type="predicted"/>
<sequence>MDETEFWELVDSSREAAAGDPEDQSDLLVERLVRMDPDSVLDFARHFEARFNRAYRWDLWGAAWVLLDGASDDAFDAFRCWLIGQGREVFEGALHEPDDLAELLPDFDEERDGDCEDLGFVADEAYEQLTGTVLPDLGLPSRPDEPEGEPLDFENAAVLADRFRKLTGRFGTPPGPAA</sequence>
<dbReference type="AlphaFoldDB" id="A0A4Z0GFH2"/>